<organism evidence="8 9">
    <name type="scientific">Trichlorobacter ammonificans</name>
    <dbReference type="NCBI Taxonomy" id="2916410"/>
    <lineage>
        <taxon>Bacteria</taxon>
        <taxon>Pseudomonadati</taxon>
        <taxon>Thermodesulfobacteriota</taxon>
        <taxon>Desulfuromonadia</taxon>
        <taxon>Geobacterales</taxon>
        <taxon>Geobacteraceae</taxon>
        <taxon>Trichlorobacter</taxon>
    </lineage>
</organism>
<protein>
    <submittedName>
        <fullName evidence="8">RNA methyltransferase, TrmA family</fullName>
    </submittedName>
</protein>
<feature type="binding site" evidence="5">
    <location>
        <position position="367"/>
    </location>
    <ligand>
        <name>S-adenosyl-L-methionine</name>
        <dbReference type="ChEBI" id="CHEBI:59789"/>
    </ligand>
</feature>
<dbReference type="PANTHER" id="PTHR11061">
    <property type="entry name" value="RNA M5U METHYLTRANSFERASE"/>
    <property type="match status" value="1"/>
</dbReference>
<feature type="binding site" evidence="5">
    <location>
        <position position="269"/>
    </location>
    <ligand>
        <name>S-adenosyl-L-methionine</name>
        <dbReference type="ChEBI" id="CHEBI:59789"/>
    </ligand>
</feature>
<dbReference type="InterPro" id="IPR012340">
    <property type="entry name" value="NA-bd_OB-fold"/>
</dbReference>
<dbReference type="GO" id="GO:0032259">
    <property type="term" value="P:methylation"/>
    <property type="evidence" value="ECO:0007669"/>
    <property type="project" value="UniProtKB-KW"/>
</dbReference>
<dbReference type="PROSITE" id="PS01230">
    <property type="entry name" value="TRMA_1"/>
    <property type="match status" value="1"/>
</dbReference>
<feature type="domain" description="TRAM" evidence="7">
    <location>
        <begin position="1"/>
        <end position="55"/>
    </location>
</feature>
<dbReference type="Pfam" id="PF01938">
    <property type="entry name" value="TRAM"/>
    <property type="match status" value="1"/>
</dbReference>
<keyword evidence="1" id="KW-0479">Metal-binding</keyword>
<keyword evidence="3 5" id="KW-0808">Transferase</keyword>
<dbReference type="PROSITE" id="PS50926">
    <property type="entry name" value="TRAM"/>
    <property type="match status" value="1"/>
</dbReference>
<gene>
    <name evidence="8" type="ORF">GEAMG1_1951</name>
</gene>
<evidence type="ECO:0000256" key="1">
    <source>
        <dbReference type="ARBA" id="ARBA00022485"/>
    </source>
</evidence>
<dbReference type="GO" id="GO:0008168">
    <property type="term" value="F:methyltransferase activity"/>
    <property type="evidence" value="ECO:0007669"/>
    <property type="project" value="UniProtKB-KW"/>
</dbReference>
<keyword evidence="4 5" id="KW-0949">S-adenosyl-L-methionine</keyword>
<keyword evidence="2 5" id="KW-0489">Methyltransferase</keyword>
<evidence type="ECO:0000313" key="8">
    <source>
        <dbReference type="EMBL" id="CAH2031786.1"/>
    </source>
</evidence>
<dbReference type="SUPFAM" id="SSF50249">
    <property type="entry name" value="Nucleic acid-binding proteins"/>
    <property type="match status" value="1"/>
</dbReference>
<evidence type="ECO:0000256" key="5">
    <source>
        <dbReference type="PROSITE-ProRule" id="PRU01024"/>
    </source>
</evidence>
<dbReference type="InterPro" id="IPR010280">
    <property type="entry name" value="U5_MeTrfase_fam"/>
</dbReference>
<dbReference type="InterPro" id="IPR002792">
    <property type="entry name" value="TRAM_dom"/>
</dbReference>
<evidence type="ECO:0000313" key="9">
    <source>
        <dbReference type="Proteomes" id="UP001295463"/>
    </source>
</evidence>
<dbReference type="Proteomes" id="UP001295463">
    <property type="component" value="Chromosome"/>
</dbReference>
<evidence type="ECO:0000256" key="4">
    <source>
        <dbReference type="ARBA" id="ARBA00022691"/>
    </source>
</evidence>
<dbReference type="CDD" id="cd02440">
    <property type="entry name" value="AdoMet_MTases"/>
    <property type="match status" value="1"/>
</dbReference>
<sequence>MSEPEIIIERLAVGGNGVGRLDGVACFVPFTAPGDRLTLRVTSRKRSYLEGELSALREPSSWRTEPSCPVFGQCGGCSWQHIDYALQCRAKRALLVESLERIARLVAPPVEETVAAPHPYGYRARAQFKLFSAAERLAVGFYRRGSRYVIDLPDGCPVVTPAINTAMQRLRLVLTLLPDRNRIPQLSIEEGEEGVVAVVHYIGREPERLRALLLERQAELGLAGLWVQPGRKESLLAVFGGGRLTYLVPGGAAGETPMPLGYDIGGFSQVNRGQNRVLVNLVRELLAVRPDERLLDIYCGNGNLSLPLAGLVTELVGVEEYPPSIASAIDNARQLRVNNSTFRCRSAVDEVERLVAAGERFAAVLLDPPRSGAAEVVCRLRPLQAERLVYVSCDPATFARDAAVLAGHGYRLERAIPVDMFPQTAHLETVALFSLS</sequence>
<dbReference type="PROSITE" id="PS51687">
    <property type="entry name" value="SAM_MT_RNA_M5U"/>
    <property type="match status" value="1"/>
</dbReference>
<feature type="binding site" evidence="5">
    <location>
        <position position="298"/>
    </location>
    <ligand>
        <name>S-adenosyl-L-methionine</name>
        <dbReference type="ChEBI" id="CHEBI:59789"/>
    </ligand>
</feature>
<proteinExistence type="inferred from homology"/>
<dbReference type="InterPro" id="IPR029063">
    <property type="entry name" value="SAM-dependent_MTases_sf"/>
</dbReference>
<evidence type="ECO:0000256" key="3">
    <source>
        <dbReference type="ARBA" id="ARBA00022679"/>
    </source>
</evidence>
<dbReference type="Gene3D" id="2.40.50.140">
    <property type="entry name" value="Nucleic acid-binding proteins"/>
    <property type="match status" value="1"/>
</dbReference>
<feature type="active site" description="Nucleophile" evidence="5">
    <location>
        <position position="393"/>
    </location>
</feature>
<dbReference type="EMBL" id="OW150024">
    <property type="protein sequence ID" value="CAH2031786.1"/>
    <property type="molecule type" value="Genomic_DNA"/>
</dbReference>
<reference evidence="8 9" key="1">
    <citation type="submission" date="2022-03" db="EMBL/GenBank/DDBJ databases">
        <authorList>
            <person name="Koch H."/>
        </authorList>
    </citation>
    <scope>NUCLEOTIDE SEQUENCE [LARGE SCALE GENOMIC DNA]</scope>
    <source>
        <strain evidence="8 9">G1</strain>
    </source>
</reference>
<evidence type="ECO:0000256" key="2">
    <source>
        <dbReference type="ARBA" id="ARBA00022603"/>
    </source>
</evidence>
<keyword evidence="1" id="KW-0408">Iron</keyword>
<keyword evidence="1" id="KW-0411">Iron-sulfur</keyword>
<dbReference type="InterPro" id="IPR030390">
    <property type="entry name" value="MeTrfase_TrmA_AS"/>
</dbReference>
<evidence type="ECO:0000256" key="6">
    <source>
        <dbReference type="PROSITE-ProRule" id="PRU10015"/>
    </source>
</evidence>
<name>A0ABN8HII3_9BACT</name>
<dbReference type="Gene3D" id="2.40.50.1070">
    <property type="match status" value="1"/>
</dbReference>
<comment type="similarity">
    <text evidence="5">Belongs to the class I-like SAM-binding methyltransferase superfamily. RNA M5U methyltransferase family.</text>
</comment>
<dbReference type="Pfam" id="PF05958">
    <property type="entry name" value="tRNA_U5-meth_tr"/>
    <property type="match status" value="1"/>
</dbReference>
<feature type="binding site" evidence="5">
    <location>
        <position position="319"/>
    </location>
    <ligand>
        <name>S-adenosyl-L-methionine</name>
        <dbReference type="ChEBI" id="CHEBI:59789"/>
    </ligand>
</feature>
<keyword evidence="9" id="KW-1185">Reference proteome</keyword>
<dbReference type="InterPro" id="IPR030391">
    <property type="entry name" value="MeTrfase_TrmA_CS"/>
</dbReference>
<dbReference type="PROSITE" id="PS01231">
    <property type="entry name" value="TRMA_2"/>
    <property type="match status" value="1"/>
</dbReference>
<keyword evidence="1" id="KW-0004">4Fe-4S</keyword>
<evidence type="ECO:0000259" key="7">
    <source>
        <dbReference type="PROSITE" id="PS50926"/>
    </source>
</evidence>
<dbReference type="RefSeq" id="WP_305732582.1">
    <property type="nucleotide sequence ID" value="NZ_OW150024.1"/>
</dbReference>
<dbReference type="Gene3D" id="3.40.50.150">
    <property type="entry name" value="Vaccinia Virus protein VP39"/>
    <property type="match status" value="1"/>
</dbReference>
<dbReference type="PANTHER" id="PTHR11061:SF49">
    <property type="entry name" value="23S RRNA (URACIL(1939)-C(5))-METHYLTRANSFERASE RLMD"/>
    <property type="match status" value="1"/>
</dbReference>
<feature type="active site" evidence="6">
    <location>
        <position position="393"/>
    </location>
</feature>
<accession>A0ABN8HII3</accession>
<dbReference type="SUPFAM" id="SSF53335">
    <property type="entry name" value="S-adenosyl-L-methionine-dependent methyltransferases"/>
    <property type="match status" value="1"/>
</dbReference>